<keyword evidence="1" id="KW-0472">Membrane</keyword>
<feature type="transmembrane region" description="Helical" evidence="1">
    <location>
        <begin position="166"/>
        <end position="189"/>
    </location>
</feature>
<protein>
    <submittedName>
        <fullName evidence="2">Type IV secretion protein Rh</fullName>
    </submittedName>
</protein>
<evidence type="ECO:0000313" key="3">
    <source>
        <dbReference type="Proteomes" id="UP000050523"/>
    </source>
</evidence>
<sequence>MCWNGQASTVAATIGLMGCAYSAYRKEPFALWGCLAFFSLMEILQAFTYTVINSCSNPMNQVATLLGFLHIAIQPFFINAISLYFIPEEARNKVKNYAYFACFVCLIMMILKIYPFEWASHIPKGTTLCSDRLCSVSGNWHIAWEIPVNDILSITIFHFKVVWAPYLFAAFIVPLAYGSWRFTIFHLFLGPGLARLTTDNLNEFPAVWCLLSIGFLLLVIKTPVRSWLFVKTVWWHKASTPKIDRHP</sequence>
<feature type="transmembrane region" description="Helical" evidence="1">
    <location>
        <begin position="64"/>
        <end position="85"/>
    </location>
</feature>
<dbReference type="Proteomes" id="UP000050523">
    <property type="component" value="Unassembled WGS sequence"/>
</dbReference>
<keyword evidence="1" id="KW-0812">Transmembrane</keyword>
<evidence type="ECO:0000313" key="2">
    <source>
        <dbReference type="EMBL" id="KPZ01521.1"/>
    </source>
</evidence>
<gene>
    <name evidence="2" type="ORF">ALO43_200311</name>
</gene>
<dbReference type="Pfam" id="PF19069">
    <property type="entry name" value="DUF5765"/>
    <property type="match status" value="1"/>
</dbReference>
<reference evidence="2 3" key="1">
    <citation type="submission" date="2015-09" db="EMBL/GenBank/DDBJ databases">
        <title>Genome announcement of multiple Pseudomonas syringae strains.</title>
        <authorList>
            <person name="Thakur S."/>
            <person name="Wang P.W."/>
            <person name="Gong Y."/>
            <person name="Weir B.S."/>
            <person name="Guttman D.S."/>
        </authorList>
    </citation>
    <scope>NUCLEOTIDE SEQUENCE [LARGE SCALE GENOMIC DNA]</scope>
    <source>
        <strain evidence="2 3">ICMP9151</strain>
    </source>
</reference>
<evidence type="ECO:0000256" key="1">
    <source>
        <dbReference type="SAM" id="Phobius"/>
    </source>
</evidence>
<name>A0AA40TV71_9PSED</name>
<organism evidence="2 3">
    <name type="scientific">Pseudomonas tremae</name>
    <dbReference type="NCBI Taxonomy" id="200454"/>
    <lineage>
        <taxon>Bacteria</taxon>
        <taxon>Pseudomonadati</taxon>
        <taxon>Pseudomonadota</taxon>
        <taxon>Gammaproteobacteria</taxon>
        <taxon>Pseudomonadales</taxon>
        <taxon>Pseudomonadaceae</taxon>
        <taxon>Pseudomonas</taxon>
    </lineage>
</organism>
<dbReference type="EMBL" id="LJRO01000173">
    <property type="protein sequence ID" value="KPZ01521.1"/>
    <property type="molecule type" value="Genomic_DNA"/>
</dbReference>
<dbReference type="InterPro" id="IPR043912">
    <property type="entry name" value="DUF5765"/>
</dbReference>
<feature type="transmembrane region" description="Helical" evidence="1">
    <location>
        <begin position="6"/>
        <end position="24"/>
    </location>
</feature>
<proteinExistence type="predicted"/>
<feature type="transmembrane region" description="Helical" evidence="1">
    <location>
        <begin position="31"/>
        <end position="52"/>
    </location>
</feature>
<keyword evidence="1" id="KW-1133">Transmembrane helix</keyword>
<dbReference type="AlphaFoldDB" id="A0AA40TV71"/>
<comment type="caution">
    <text evidence="2">The sequence shown here is derived from an EMBL/GenBank/DDBJ whole genome shotgun (WGS) entry which is preliminary data.</text>
</comment>
<feature type="transmembrane region" description="Helical" evidence="1">
    <location>
        <begin position="97"/>
        <end position="114"/>
    </location>
</feature>
<feature type="transmembrane region" description="Helical" evidence="1">
    <location>
        <begin position="201"/>
        <end position="220"/>
    </location>
</feature>
<dbReference type="RefSeq" id="WP_122329489.1">
    <property type="nucleotide sequence ID" value="NZ_LJRO01000173.1"/>
</dbReference>
<accession>A0AA40TV71</accession>